<dbReference type="Proteomes" id="UP000805614">
    <property type="component" value="Unassembled WGS sequence"/>
</dbReference>
<proteinExistence type="predicted"/>
<dbReference type="SUPFAM" id="SSF117916">
    <property type="entry name" value="Fe-S cluster assembly (FSCA) domain-like"/>
    <property type="match status" value="1"/>
</dbReference>
<protein>
    <submittedName>
        <fullName evidence="4">NifU family protein</fullName>
    </submittedName>
</protein>
<gene>
    <name evidence="4" type="ORF">HKK74_35885</name>
</gene>
<feature type="compositionally biased region" description="Pro residues" evidence="2">
    <location>
        <begin position="19"/>
        <end position="32"/>
    </location>
</feature>
<evidence type="ECO:0000259" key="3">
    <source>
        <dbReference type="Pfam" id="PF01106"/>
    </source>
</evidence>
<dbReference type="InterPro" id="IPR001075">
    <property type="entry name" value="NIF_FeS_clus_asmbl_NifU_C"/>
</dbReference>
<accession>A0ABR7M2M9</accession>
<feature type="region of interest" description="Disordered" evidence="2">
    <location>
        <begin position="196"/>
        <end position="219"/>
    </location>
</feature>
<organism evidence="4 5">
    <name type="scientific">Actinomadura alba</name>
    <dbReference type="NCBI Taxonomy" id="406431"/>
    <lineage>
        <taxon>Bacteria</taxon>
        <taxon>Bacillati</taxon>
        <taxon>Actinomycetota</taxon>
        <taxon>Actinomycetes</taxon>
        <taxon>Streptosporangiales</taxon>
        <taxon>Thermomonosporaceae</taxon>
        <taxon>Actinomadura</taxon>
    </lineage>
</organism>
<evidence type="ECO:0000313" key="5">
    <source>
        <dbReference type="Proteomes" id="UP000805614"/>
    </source>
</evidence>
<evidence type="ECO:0000256" key="2">
    <source>
        <dbReference type="SAM" id="MobiDB-lite"/>
    </source>
</evidence>
<evidence type="ECO:0000256" key="1">
    <source>
        <dbReference type="ARBA" id="ARBA00049958"/>
    </source>
</evidence>
<feature type="region of interest" description="Disordered" evidence="2">
    <location>
        <begin position="1"/>
        <end position="37"/>
    </location>
</feature>
<reference evidence="4 5" key="1">
    <citation type="submission" date="2020-06" db="EMBL/GenBank/DDBJ databases">
        <title>Actinomadura xiongansis sp. nov., isolated from soil of Baiyangdian.</title>
        <authorList>
            <person name="Zhang X."/>
        </authorList>
    </citation>
    <scope>NUCLEOTIDE SEQUENCE [LARGE SCALE GENOMIC DNA]</scope>
    <source>
        <strain evidence="4 5">HBUM206468</strain>
    </source>
</reference>
<dbReference type="Pfam" id="PF01106">
    <property type="entry name" value="NifU"/>
    <property type="match status" value="1"/>
</dbReference>
<feature type="domain" description="NIF system FeS cluster assembly NifU C-terminal" evidence="3">
    <location>
        <begin position="123"/>
        <end position="189"/>
    </location>
</feature>
<feature type="compositionally biased region" description="Polar residues" evidence="2">
    <location>
        <begin position="1"/>
        <end position="15"/>
    </location>
</feature>
<dbReference type="Gene3D" id="3.30.300.130">
    <property type="entry name" value="Fe-S cluster assembly (FSCA)"/>
    <property type="match status" value="1"/>
</dbReference>
<comment type="function">
    <text evidence="1">May be involved in the formation or repair of [Fe-S] clusters present in iron-sulfur proteins.</text>
</comment>
<comment type="caution">
    <text evidence="4">The sequence shown here is derived from an EMBL/GenBank/DDBJ whole genome shotgun (WGS) entry which is preliminary data.</text>
</comment>
<keyword evidence="5" id="KW-1185">Reference proteome</keyword>
<dbReference type="EMBL" id="JABVEC010000049">
    <property type="protein sequence ID" value="MBC6470833.1"/>
    <property type="molecule type" value="Genomic_DNA"/>
</dbReference>
<dbReference type="InterPro" id="IPR034904">
    <property type="entry name" value="FSCA_dom_sf"/>
</dbReference>
<evidence type="ECO:0000313" key="4">
    <source>
        <dbReference type="EMBL" id="MBC6470833.1"/>
    </source>
</evidence>
<sequence length="219" mass="23232">MPEAQTARSVRTARSVTGPPGPGRPARPPGGTTPPFHAVHSTGDRVEALLDELRGRPDPTTRATAEELVKALIELYGGGLERILQIVIETDAAEVLHGLTTDDLVSGLLILHDLHPLTTDERVREALDEVRPRLGADQRGVELLGVTADGVVRLRMEGGRHGCPSSLRTVTDAIERAIAEAAPEISRVEVEVPADDTAPLLQIGRRPPEPSPVPGGAAK</sequence>
<name>A0ABR7M2M9_9ACTN</name>
<dbReference type="RefSeq" id="WP_187247868.1">
    <property type="nucleotide sequence ID" value="NZ_BAAAOK010000004.1"/>
</dbReference>